<dbReference type="Gene3D" id="3.90.1720.10">
    <property type="entry name" value="endopeptidase domain like (from Nostoc punctiforme)"/>
    <property type="match status" value="1"/>
</dbReference>
<dbReference type="Pfam" id="PF18348">
    <property type="entry name" value="SH3_16"/>
    <property type="match status" value="1"/>
</dbReference>
<keyword evidence="4" id="KW-0788">Thiol protease</keyword>
<organism evidence="6 7">
    <name type="scientific">Frigidibacter albus</name>
    <dbReference type="NCBI Taxonomy" id="1465486"/>
    <lineage>
        <taxon>Bacteria</taxon>
        <taxon>Pseudomonadati</taxon>
        <taxon>Pseudomonadota</taxon>
        <taxon>Alphaproteobacteria</taxon>
        <taxon>Rhodobacterales</taxon>
        <taxon>Paracoccaceae</taxon>
        <taxon>Frigidibacter</taxon>
    </lineage>
</organism>
<sequence>MTDRRATPATPRIALASLQGVLEAPAWTNGSPARIAAPLADLLATPSGARDRQVLFGDRVTVIEHYQGFGFVMAAKDSYCGWVAEAALGPDIAPTHRIAAPATHLYRAPKLSTPDVCTLSFGARLTIAAEHERFAETHDGFFVPRAHIAPAEETEADAVTVAELFLGTPYLWGGNSRAGIDCSGLVQAALLACGVECPGDSDQQREALGHLVPSHGPFQRGDLFFWPGHVAMAVDDQRLIHANGFRAATTHEGIETCIARIEAQGEGPLLCVKRL</sequence>
<proteinExistence type="inferred from homology"/>
<protein>
    <submittedName>
        <fullName evidence="6">NLP/P60 hydrolase</fullName>
    </submittedName>
</protein>
<dbReference type="SUPFAM" id="SSF54001">
    <property type="entry name" value="Cysteine proteinases"/>
    <property type="match status" value="1"/>
</dbReference>
<dbReference type="InterPro" id="IPR038765">
    <property type="entry name" value="Papain-like_cys_pep_sf"/>
</dbReference>
<keyword evidence="2" id="KW-0645">Protease</keyword>
<dbReference type="GO" id="GO:0006508">
    <property type="term" value="P:proteolysis"/>
    <property type="evidence" value="ECO:0007669"/>
    <property type="project" value="UniProtKB-KW"/>
</dbReference>
<dbReference type="PROSITE" id="PS51935">
    <property type="entry name" value="NLPC_P60"/>
    <property type="match status" value="1"/>
</dbReference>
<evidence type="ECO:0000256" key="3">
    <source>
        <dbReference type="ARBA" id="ARBA00022801"/>
    </source>
</evidence>
<dbReference type="OrthoDB" id="9813368at2"/>
<comment type="similarity">
    <text evidence="1">Belongs to the peptidase C40 family.</text>
</comment>
<dbReference type="InterPro" id="IPR051794">
    <property type="entry name" value="PG_Endopeptidase_C40"/>
</dbReference>
<dbReference type="RefSeq" id="WP_161348422.1">
    <property type="nucleotide sequence ID" value="NZ_BMGW01000014.1"/>
</dbReference>
<keyword evidence="7" id="KW-1185">Reference proteome</keyword>
<comment type="caution">
    <text evidence="6">The sequence shown here is derived from an EMBL/GenBank/DDBJ whole genome shotgun (WGS) entry which is preliminary data.</text>
</comment>
<evidence type="ECO:0000256" key="4">
    <source>
        <dbReference type="ARBA" id="ARBA00022807"/>
    </source>
</evidence>
<keyword evidence="3 6" id="KW-0378">Hydrolase</keyword>
<feature type="domain" description="NlpC/P60" evidence="5">
    <location>
        <begin position="152"/>
        <end position="275"/>
    </location>
</feature>
<dbReference type="InterPro" id="IPR041382">
    <property type="entry name" value="SH3_16"/>
</dbReference>
<name>A0A6L8VLU9_9RHOB</name>
<evidence type="ECO:0000313" key="6">
    <source>
        <dbReference type="EMBL" id="MZQ91044.1"/>
    </source>
</evidence>
<dbReference type="InterPro" id="IPR000064">
    <property type="entry name" value="NLP_P60_dom"/>
</dbReference>
<dbReference type="AlphaFoldDB" id="A0A6L8VLU9"/>
<dbReference type="GO" id="GO:0008234">
    <property type="term" value="F:cysteine-type peptidase activity"/>
    <property type="evidence" value="ECO:0007669"/>
    <property type="project" value="UniProtKB-KW"/>
</dbReference>
<reference evidence="6 7" key="1">
    <citation type="submission" date="2020-01" db="EMBL/GenBank/DDBJ databases">
        <title>Frigidibacter albus SP32T (=CGMCC 1.13995T).</title>
        <authorList>
            <person name="Liao X."/>
        </authorList>
    </citation>
    <scope>NUCLEOTIDE SEQUENCE [LARGE SCALE GENOMIC DNA]</scope>
    <source>
        <strain evidence="6 7">SP32</strain>
    </source>
</reference>
<evidence type="ECO:0000256" key="1">
    <source>
        <dbReference type="ARBA" id="ARBA00007074"/>
    </source>
</evidence>
<evidence type="ECO:0000259" key="5">
    <source>
        <dbReference type="PROSITE" id="PS51935"/>
    </source>
</evidence>
<dbReference type="Proteomes" id="UP000477083">
    <property type="component" value="Unassembled WGS sequence"/>
</dbReference>
<gene>
    <name evidence="6" type="ORF">GS660_18275</name>
</gene>
<evidence type="ECO:0000313" key="7">
    <source>
        <dbReference type="Proteomes" id="UP000477083"/>
    </source>
</evidence>
<dbReference type="PANTHER" id="PTHR47359:SF3">
    <property type="entry name" value="NLP_P60 DOMAIN-CONTAINING PROTEIN-RELATED"/>
    <property type="match status" value="1"/>
</dbReference>
<dbReference type="EMBL" id="WWNR01000014">
    <property type="protein sequence ID" value="MZQ91044.1"/>
    <property type="molecule type" value="Genomic_DNA"/>
</dbReference>
<evidence type="ECO:0000256" key="2">
    <source>
        <dbReference type="ARBA" id="ARBA00022670"/>
    </source>
</evidence>
<accession>A0A6L8VLU9</accession>
<dbReference type="PANTHER" id="PTHR47359">
    <property type="entry name" value="PEPTIDOGLYCAN DL-ENDOPEPTIDASE CWLO"/>
    <property type="match status" value="1"/>
</dbReference>
<dbReference type="Pfam" id="PF00877">
    <property type="entry name" value="NLPC_P60"/>
    <property type="match status" value="1"/>
</dbReference>